<accession>A0ABR3JQM9</accession>
<evidence type="ECO:0000313" key="2">
    <source>
        <dbReference type="EMBL" id="KAL0957647.1"/>
    </source>
</evidence>
<evidence type="ECO:0000313" key="3">
    <source>
        <dbReference type="Proteomes" id="UP001556367"/>
    </source>
</evidence>
<sequence length="219" mass="23240">MQTKVRRSVLGVSAPLCATSLTNSHAWRHRTAIICPANAVSLAAKPVSSSSNLTSPRPSVGVASPGYAQPRQRTFSRASRSGGSAYGYGGARNRLCSTNTAATWCVRRPSGAPSIFRCGSSSDSHGFALSPRGSFGGRAMSGGPSTYGEMDFAQRLLMAKENVVMNIADLWVVAAMNVDNEDPFVSDDEEETGAQACSSGMMKVALLMWKALVKRALEW</sequence>
<organism evidence="2 3">
    <name type="scientific">Hohenbuehelia grisea</name>
    <dbReference type="NCBI Taxonomy" id="104357"/>
    <lineage>
        <taxon>Eukaryota</taxon>
        <taxon>Fungi</taxon>
        <taxon>Dikarya</taxon>
        <taxon>Basidiomycota</taxon>
        <taxon>Agaricomycotina</taxon>
        <taxon>Agaricomycetes</taxon>
        <taxon>Agaricomycetidae</taxon>
        <taxon>Agaricales</taxon>
        <taxon>Pleurotineae</taxon>
        <taxon>Pleurotaceae</taxon>
        <taxon>Hohenbuehelia</taxon>
    </lineage>
</organism>
<dbReference type="Proteomes" id="UP001556367">
    <property type="component" value="Unassembled WGS sequence"/>
</dbReference>
<proteinExistence type="predicted"/>
<comment type="caution">
    <text evidence="2">The sequence shown here is derived from an EMBL/GenBank/DDBJ whole genome shotgun (WGS) entry which is preliminary data.</text>
</comment>
<protein>
    <submittedName>
        <fullName evidence="2">Uncharacterized protein</fullName>
    </submittedName>
</protein>
<dbReference type="EMBL" id="JASNQZ010000005">
    <property type="protein sequence ID" value="KAL0957647.1"/>
    <property type="molecule type" value="Genomic_DNA"/>
</dbReference>
<reference evidence="3" key="1">
    <citation type="submission" date="2024-06" db="EMBL/GenBank/DDBJ databases">
        <title>Multi-omics analyses provide insights into the biosynthesis of the anticancer antibiotic pleurotin in Hohenbuehelia grisea.</title>
        <authorList>
            <person name="Weaver J.A."/>
            <person name="Alberti F."/>
        </authorList>
    </citation>
    <scope>NUCLEOTIDE SEQUENCE [LARGE SCALE GENOMIC DNA]</scope>
    <source>
        <strain evidence="3">T-177</strain>
    </source>
</reference>
<feature type="region of interest" description="Disordered" evidence="1">
    <location>
        <begin position="48"/>
        <end position="82"/>
    </location>
</feature>
<gene>
    <name evidence="2" type="ORF">HGRIS_001429</name>
</gene>
<keyword evidence="3" id="KW-1185">Reference proteome</keyword>
<evidence type="ECO:0000256" key="1">
    <source>
        <dbReference type="SAM" id="MobiDB-lite"/>
    </source>
</evidence>
<name>A0ABR3JQM9_9AGAR</name>
<feature type="compositionally biased region" description="Low complexity" evidence="1">
    <location>
        <begin position="48"/>
        <end position="59"/>
    </location>
</feature>